<protein>
    <submittedName>
        <fullName evidence="1">27886_t:CDS:1</fullName>
    </submittedName>
</protein>
<organism evidence="1 2">
    <name type="scientific">Dentiscutata erythropus</name>
    <dbReference type="NCBI Taxonomy" id="1348616"/>
    <lineage>
        <taxon>Eukaryota</taxon>
        <taxon>Fungi</taxon>
        <taxon>Fungi incertae sedis</taxon>
        <taxon>Mucoromycota</taxon>
        <taxon>Glomeromycotina</taxon>
        <taxon>Glomeromycetes</taxon>
        <taxon>Diversisporales</taxon>
        <taxon>Gigasporaceae</taxon>
        <taxon>Dentiscutata</taxon>
    </lineage>
</organism>
<comment type="caution">
    <text evidence="1">The sequence shown here is derived from an EMBL/GenBank/DDBJ whole genome shotgun (WGS) entry which is preliminary data.</text>
</comment>
<feature type="non-terminal residue" evidence="1">
    <location>
        <position position="107"/>
    </location>
</feature>
<accession>A0A9N9JTW9</accession>
<dbReference type="EMBL" id="CAJVPY010031827">
    <property type="protein sequence ID" value="CAG8797061.1"/>
    <property type="molecule type" value="Genomic_DNA"/>
</dbReference>
<sequence length="107" mass="12902">KKSEKSYDFDHIIKMQDYNEIDTKAFTYAKRREGQCLAKRRCRYIFEELLYKKFPPRKPKFLGGLQLDGYNEELYLAFEYSGNQHYQIVPFFHPQGQINLDAQIQHD</sequence>
<reference evidence="1" key="1">
    <citation type="submission" date="2021-06" db="EMBL/GenBank/DDBJ databases">
        <authorList>
            <person name="Kallberg Y."/>
            <person name="Tangrot J."/>
            <person name="Rosling A."/>
        </authorList>
    </citation>
    <scope>NUCLEOTIDE SEQUENCE</scope>
    <source>
        <strain evidence="1">MA453B</strain>
    </source>
</reference>
<dbReference type="AlphaFoldDB" id="A0A9N9JTW9"/>
<proteinExistence type="predicted"/>
<dbReference type="Proteomes" id="UP000789405">
    <property type="component" value="Unassembled WGS sequence"/>
</dbReference>
<evidence type="ECO:0000313" key="2">
    <source>
        <dbReference type="Proteomes" id="UP000789405"/>
    </source>
</evidence>
<gene>
    <name evidence="1" type="ORF">DERYTH_LOCUS22608</name>
</gene>
<evidence type="ECO:0000313" key="1">
    <source>
        <dbReference type="EMBL" id="CAG8797061.1"/>
    </source>
</evidence>
<keyword evidence="2" id="KW-1185">Reference proteome</keyword>
<dbReference type="OrthoDB" id="428671at2759"/>
<name>A0A9N9JTW9_9GLOM</name>